<evidence type="ECO:0000313" key="1">
    <source>
        <dbReference type="EMBL" id="STW06213.1"/>
    </source>
</evidence>
<name>A0A7H4P198_9ENTR</name>
<organism evidence="1 2">
    <name type="scientific">Klebsiella grimontii</name>
    <dbReference type="NCBI Taxonomy" id="2058152"/>
    <lineage>
        <taxon>Bacteria</taxon>
        <taxon>Pseudomonadati</taxon>
        <taxon>Pseudomonadota</taxon>
        <taxon>Gammaproteobacteria</taxon>
        <taxon>Enterobacterales</taxon>
        <taxon>Enterobacteriaceae</taxon>
        <taxon>Klebsiella/Raoultella group</taxon>
        <taxon>Klebsiella</taxon>
    </lineage>
</organism>
<dbReference type="EMBL" id="UGMX01000002">
    <property type="protein sequence ID" value="STW06213.1"/>
    <property type="molecule type" value="Genomic_DNA"/>
</dbReference>
<protein>
    <submittedName>
        <fullName evidence="1">Uncharacterized protein</fullName>
    </submittedName>
</protein>
<evidence type="ECO:0000313" key="2">
    <source>
        <dbReference type="Proteomes" id="UP000254571"/>
    </source>
</evidence>
<sequence>MPEKLQRTHRGIANNRGAQMAYVHLFRHVRRGVIDHHRLRLRLSHAQTFGFQRAADVFREESRVEENINKAGTGDFDLTGNAAQVEMRQDLLCKLSRRHAQFFGYGHHAVGLIIAELDFC</sequence>
<dbReference type="AlphaFoldDB" id="A0A7H4P198"/>
<gene>
    <name evidence="1" type="ORF">NCTC9149_02623</name>
</gene>
<accession>A0A7H4P198</accession>
<proteinExistence type="predicted"/>
<dbReference type="Proteomes" id="UP000254571">
    <property type="component" value="Unassembled WGS sequence"/>
</dbReference>
<comment type="caution">
    <text evidence="1">The sequence shown here is derived from an EMBL/GenBank/DDBJ whole genome shotgun (WGS) entry which is preliminary data.</text>
</comment>
<reference evidence="1 2" key="1">
    <citation type="submission" date="2018-06" db="EMBL/GenBank/DDBJ databases">
        <authorList>
            <consortium name="Pathogen Informatics"/>
            <person name="Doyle S."/>
        </authorList>
    </citation>
    <scope>NUCLEOTIDE SEQUENCE [LARGE SCALE GENOMIC DNA]</scope>
    <source>
        <strain evidence="1 2">NCTC9149</strain>
    </source>
</reference>